<evidence type="ECO:0000313" key="14">
    <source>
        <dbReference type="Proteomes" id="UP000256999"/>
    </source>
</evidence>
<evidence type="ECO:0000256" key="8">
    <source>
        <dbReference type="ARBA" id="ARBA00032024"/>
    </source>
</evidence>
<keyword evidence="5 10" id="KW-0566">Pantothenate biosynthesis</keyword>
<dbReference type="GO" id="GO:0015940">
    <property type="term" value="P:pantothenate biosynthetic process"/>
    <property type="evidence" value="ECO:0007669"/>
    <property type="project" value="UniProtKB-UniPathway"/>
</dbReference>
<comment type="similarity">
    <text evidence="2 10">Belongs to the ketopantoate reductase family.</text>
</comment>
<comment type="pathway">
    <text evidence="1 10">Cofactor biosynthesis; (R)-pantothenate biosynthesis; (R)-pantoate from 3-methyl-2-oxobutanoate: step 2/2.</text>
</comment>
<evidence type="ECO:0000256" key="9">
    <source>
        <dbReference type="ARBA" id="ARBA00048793"/>
    </source>
</evidence>
<dbReference type="SUPFAM" id="SSF48179">
    <property type="entry name" value="6-phosphogluconate dehydrogenase C-terminal domain-like"/>
    <property type="match status" value="1"/>
</dbReference>
<feature type="domain" description="Ketopantoate reductase N-terminal" evidence="11">
    <location>
        <begin position="22"/>
        <end position="175"/>
    </location>
</feature>
<dbReference type="InterPro" id="IPR013752">
    <property type="entry name" value="KPA_reductase"/>
</dbReference>
<dbReference type="InterPro" id="IPR008927">
    <property type="entry name" value="6-PGluconate_DH-like_C_sf"/>
</dbReference>
<comment type="catalytic activity">
    <reaction evidence="9 10">
        <text>(R)-pantoate + NADP(+) = 2-dehydropantoate + NADPH + H(+)</text>
        <dbReference type="Rhea" id="RHEA:16233"/>
        <dbReference type="ChEBI" id="CHEBI:11561"/>
        <dbReference type="ChEBI" id="CHEBI:15378"/>
        <dbReference type="ChEBI" id="CHEBI:15980"/>
        <dbReference type="ChEBI" id="CHEBI:57783"/>
        <dbReference type="ChEBI" id="CHEBI:58349"/>
        <dbReference type="EC" id="1.1.1.169"/>
    </reaction>
</comment>
<evidence type="ECO:0000259" key="11">
    <source>
        <dbReference type="Pfam" id="PF02558"/>
    </source>
</evidence>
<dbReference type="GO" id="GO:0005737">
    <property type="term" value="C:cytoplasm"/>
    <property type="evidence" value="ECO:0007669"/>
    <property type="project" value="TreeGrafter"/>
</dbReference>
<dbReference type="Proteomes" id="UP000256999">
    <property type="component" value="Unassembled WGS sequence"/>
</dbReference>
<sequence>MSKTPEMKASDPATDKCKHLNIVVAGQGAIGSLWCWYLNQCSAVNLSLVTRAFSSPTCLAIPTLKKQLSFSHYNGQGYQYNCLLADDETLNNADLLVVCLKSYDAAQLVNNIASKLAPTTDILLVHNGMGVYEALSTGIKTTHNIYTCLTTHGAFRPTKSHVIHTGLGSFDMGRHAFVQNEPAPWFNALKCALSNAHWQTDIKTKQWQKLAINCVINPLTALNNVCNGEITQVQYLPQISAIAKEVSEVANSQGITLEANTIVEQALAVAQATANNVSSTLADVRAHRTTEINAINGYICQLAIEAGISVPSNSALVEQVNAL</sequence>
<reference evidence="13 14" key="1">
    <citation type="submission" date="2018-08" db="EMBL/GenBank/DDBJ databases">
        <title>Thalassotalea euphylliae genome.</title>
        <authorList>
            <person name="Summers S."/>
            <person name="Rice S.A."/>
            <person name="Freckelton M.L."/>
            <person name="Nedved B.T."/>
            <person name="Hadfield M.G."/>
        </authorList>
    </citation>
    <scope>NUCLEOTIDE SEQUENCE [LARGE SCALE GENOMIC DNA]</scope>
    <source>
        <strain evidence="13 14">H2</strain>
    </source>
</reference>
<dbReference type="SUPFAM" id="SSF51735">
    <property type="entry name" value="NAD(P)-binding Rossmann-fold domains"/>
    <property type="match status" value="1"/>
</dbReference>
<evidence type="ECO:0000256" key="6">
    <source>
        <dbReference type="ARBA" id="ARBA00022857"/>
    </source>
</evidence>
<dbReference type="PANTHER" id="PTHR43765">
    <property type="entry name" value="2-DEHYDROPANTOATE 2-REDUCTASE-RELATED"/>
    <property type="match status" value="1"/>
</dbReference>
<dbReference type="AlphaFoldDB" id="A0A3E0UIJ4"/>
<dbReference type="Pfam" id="PF02558">
    <property type="entry name" value="ApbA"/>
    <property type="match status" value="1"/>
</dbReference>
<evidence type="ECO:0000256" key="4">
    <source>
        <dbReference type="ARBA" id="ARBA00019465"/>
    </source>
</evidence>
<proteinExistence type="inferred from homology"/>
<dbReference type="RefSeq" id="WP_116001115.1">
    <property type="nucleotide sequence ID" value="NZ_QUOV01000001.1"/>
</dbReference>
<dbReference type="NCBIfam" id="TIGR00745">
    <property type="entry name" value="apbA_panE"/>
    <property type="match status" value="1"/>
</dbReference>
<evidence type="ECO:0000256" key="1">
    <source>
        <dbReference type="ARBA" id="ARBA00004994"/>
    </source>
</evidence>
<dbReference type="OrthoDB" id="6530772at2"/>
<evidence type="ECO:0000256" key="5">
    <source>
        <dbReference type="ARBA" id="ARBA00022655"/>
    </source>
</evidence>
<comment type="caution">
    <text evidence="13">The sequence shown here is derived from an EMBL/GenBank/DDBJ whole genome shotgun (WGS) entry which is preliminary data.</text>
</comment>
<evidence type="ECO:0000313" key="13">
    <source>
        <dbReference type="EMBL" id="REL36447.1"/>
    </source>
</evidence>
<evidence type="ECO:0000256" key="7">
    <source>
        <dbReference type="ARBA" id="ARBA00023002"/>
    </source>
</evidence>
<evidence type="ECO:0000256" key="2">
    <source>
        <dbReference type="ARBA" id="ARBA00007870"/>
    </source>
</evidence>
<gene>
    <name evidence="13" type="ORF">DXX92_14620</name>
</gene>
<dbReference type="GO" id="GO:0008677">
    <property type="term" value="F:2-dehydropantoate 2-reductase activity"/>
    <property type="evidence" value="ECO:0007669"/>
    <property type="project" value="UniProtKB-EC"/>
</dbReference>
<keyword evidence="7 10" id="KW-0560">Oxidoreductase</keyword>
<feature type="domain" description="Ketopantoate reductase C-terminal" evidence="12">
    <location>
        <begin position="201"/>
        <end position="322"/>
    </location>
</feature>
<dbReference type="GO" id="GO:0050661">
    <property type="term" value="F:NADP binding"/>
    <property type="evidence" value="ECO:0007669"/>
    <property type="project" value="TreeGrafter"/>
</dbReference>
<dbReference type="PANTHER" id="PTHR43765:SF2">
    <property type="entry name" value="2-DEHYDROPANTOATE 2-REDUCTASE"/>
    <property type="match status" value="1"/>
</dbReference>
<name>A0A3E0UIJ4_9GAMM</name>
<dbReference type="InterPro" id="IPR050838">
    <property type="entry name" value="Ketopantoate_reductase"/>
</dbReference>
<dbReference type="EC" id="1.1.1.169" evidence="3 10"/>
<comment type="function">
    <text evidence="10">Catalyzes the NADPH-dependent reduction of ketopantoate into pantoic acid.</text>
</comment>
<evidence type="ECO:0000259" key="12">
    <source>
        <dbReference type="Pfam" id="PF08546"/>
    </source>
</evidence>
<organism evidence="13 14">
    <name type="scientific">Thalassotalea euphylliae</name>
    <dbReference type="NCBI Taxonomy" id="1655234"/>
    <lineage>
        <taxon>Bacteria</taxon>
        <taxon>Pseudomonadati</taxon>
        <taxon>Pseudomonadota</taxon>
        <taxon>Gammaproteobacteria</taxon>
        <taxon>Alteromonadales</taxon>
        <taxon>Colwelliaceae</taxon>
        <taxon>Thalassotalea</taxon>
    </lineage>
</organism>
<keyword evidence="6 10" id="KW-0521">NADP</keyword>
<protein>
    <recommendedName>
        <fullName evidence="4 10">2-dehydropantoate 2-reductase</fullName>
        <ecNumber evidence="3 10">1.1.1.169</ecNumber>
    </recommendedName>
    <alternativeName>
        <fullName evidence="8 10">Ketopantoate reductase</fullName>
    </alternativeName>
</protein>
<dbReference type="Pfam" id="PF08546">
    <property type="entry name" value="ApbA_C"/>
    <property type="match status" value="1"/>
</dbReference>
<accession>A0A3E0UIJ4</accession>
<dbReference type="EMBL" id="QUOV01000001">
    <property type="protein sequence ID" value="REL36447.1"/>
    <property type="molecule type" value="Genomic_DNA"/>
</dbReference>
<evidence type="ECO:0000256" key="10">
    <source>
        <dbReference type="RuleBase" id="RU362068"/>
    </source>
</evidence>
<evidence type="ECO:0000256" key="3">
    <source>
        <dbReference type="ARBA" id="ARBA00013014"/>
    </source>
</evidence>
<dbReference type="InterPro" id="IPR013332">
    <property type="entry name" value="KPR_N"/>
</dbReference>
<dbReference type="Gene3D" id="1.10.1040.10">
    <property type="entry name" value="N-(1-d-carboxylethyl)-l-norvaline Dehydrogenase, domain 2"/>
    <property type="match status" value="1"/>
</dbReference>
<dbReference type="UniPathway" id="UPA00028">
    <property type="reaction ID" value="UER00004"/>
</dbReference>
<dbReference type="Gene3D" id="3.40.50.720">
    <property type="entry name" value="NAD(P)-binding Rossmann-like Domain"/>
    <property type="match status" value="1"/>
</dbReference>
<dbReference type="InterPro" id="IPR003710">
    <property type="entry name" value="ApbA"/>
</dbReference>
<dbReference type="InterPro" id="IPR036291">
    <property type="entry name" value="NAD(P)-bd_dom_sf"/>
</dbReference>
<dbReference type="InterPro" id="IPR013328">
    <property type="entry name" value="6PGD_dom2"/>
</dbReference>